<dbReference type="SUPFAM" id="SSF81383">
    <property type="entry name" value="F-box domain"/>
    <property type="match status" value="1"/>
</dbReference>
<gene>
    <name evidence="1" type="ORF">Tco_0683492</name>
</gene>
<dbReference type="Proteomes" id="UP001151760">
    <property type="component" value="Unassembled WGS sequence"/>
</dbReference>
<reference evidence="1" key="1">
    <citation type="journal article" date="2022" name="Int. J. Mol. Sci.">
        <title>Draft Genome of Tanacetum Coccineum: Genomic Comparison of Closely Related Tanacetum-Family Plants.</title>
        <authorList>
            <person name="Yamashiro T."/>
            <person name="Shiraishi A."/>
            <person name="Nakayama K."/>
            <person name="Satake H."/>
        </authorList>
    </citation>
    <scope>NUCLEOTIDE SEQUENCE</scope>
</reference>
<dbReference type="InterPro" id="IPR053197">
    <property type="entry name" value="F-box_SCFL_complex_component"/>
</dbReference>
<organism evidence="1 2">
    <name type="scientific">Tanacetum coccineum</name>
    <dbReference type="NCBI Taxonomy" id="301880"/>
    <lineage>
        <taxon>Eukaryota</taxon>
        <taxon>Viridiplantae</taxon>
        <taxon>Streptophyta</taxon>
        <taxon>Embryophyta</taxon>
        <taxon>Tracheophyta</taxon>
        <taxon>Spermatophyta</taxon>
        <taxon>Magnoliopsida</taxon>
        <taxon>eudicotyledons</taxon>
        <taxon>Gunneridae</taxon>
        <taxon>Pentapetalae</taxon>
        <taxon>asterids</taxon>
        <taxon>campanulids</taxon>
        <taxon>Asterales</taxon>
        <taxon>Asteraceae</taxon>
        <taxon>Asteroideae</taxon>
        <taxon>Anthemideae</taxon>
        <taxon>Anthemidinae</taxon>
        <taxon>Tanacetum</taxon>
    </lineage>
</organism>
<dbReference type="PANTHER" id="PTHR34223:SF51">
    <property type="entry name" value="OS06G0556300 PROTEIN"/>
    <property type="match status" value="1"/>
</dbReference>
<accession>A0ABQ4XUA0</accession>
<proteinExistence type="predicted"/>
<keyword evidence="2" id="KW-1185">Reference proteome</keyword>
<dbReference type="PANTHER" id="PTHR34223">
    <property type="entry name" value="OS11G0201299 PROTEIN"/>
    <property type="match status" value="1"/>
</dbReference>
<reference evidence="1" key="2">
    <citation type="submission" date="2022-01" db="EMBL/GenBank/DDBJ databases">
        <authorList>
            <person name="Yamashiro T."/>
            <person name="Shiraishi A."/>
            <person name="Satake H."/>
            <person name="Nakayama K."/>
        </authorList>
    </citation>
    <scope>NUCLEOTIDE SEQUENCE</scope>
</reference>
<name>A0ABQ4XUA0_9ASTR</name>
<dbReference type="EMBL" id="BQNB010009826">
    <property type="protein sequence ID" value="GJS68927.1"/>
    <property type="molecule type" value="Genomic_DNA"/>
</dbReference>
<sequence>MGLTSISLLPDCLLIDIISRLPSTIEAIRICTLSKRWQHLWHYVSDIIFSFDMCILNWNDQRLSNFVSSVDKTLIHCRQCNLTEFKLFVGYDSQFESQLNNWIRRALSCNVQDLHLLIWNKFSESEFVLDQLFSINSRKLDEGLIKNILSGSPLLETLELDYCYGFRRIDITSKSVKNFVFFRHFTPEEPLEDLDDIIEINDPYIVSLTALSRLEANYFISPSNLKVVDEVSLISSDSDSDSVKLIHWSDRYSNESGDSDGDSKECGSGLVGVVVFSDFDCWWDDSRVVFGGS</sequence>
<comment type="caution">
    <text evidence="1">The sequence shown here is derived from an EMBL/GenBank/DDBJ whole genome shotgun (WGS) entry which is preliminary data.</text>
</comment>
<evidence type="ECO:0000313" key="2">
    <source>
        <dbReference type="Proteomes" id="UP001151760"/>
    </source>
</evidence>
<evidence type="ECO:0000313" key="1">
    <source>
        <dbReference type="EMBL" id="GJS68927.1"/>
    </source>
</evidence>
<protein>
    <submittedName>
        <fullName evidence="1">F-box protein-like protein</fullName>
    </submittedName>
</protein>
<dbReference type="InterPro" id="IPR036047">
    <property type="entry name" value="F-box-like_dom_sf"/>
</dbReference>